<evidence type="ECO:0000313" key="3">
    <source>
        <dbReference type="Proteomes" id="UP000799428"/>
    </source>
</evidence>
<name>A0A6G1KMT0_9PLEO</name>
<protein>
    <submittedName>
        <fullName evidence="2">Uncharacterized protein</fullName>
    </submittedName>
</protein>
<keyword evidence="3" id="KW-1185">Reference proteome</keyword>
<organism evidence="2 3">
    <name type="scientific">Pleomassaria siparia CBS 279.74</name>
    <dbReference type="NCBI Taxonomy" id="1314801"/>
    <lineage>
        <taxon>Eukaryota</taxon>
        <taxon>Fungi</taxon>
        <taxon>Dikarya</taxon>
        <taxon>Ascomycota</taxon>
        <taxon>Pezizomycotina</taxon>
        <taxon>Dothideomycetes</taxon>
        <taxon>Pleosporomycetidae</taxon>
        <taxon>Pleosporales</taxon>
        <taxon>Pleomassariaceae</taxon>
        <taxon>Pleomassaria</taxon>
    </lineage>
</organism>
<feature type="compositionally biased region" description="Polar residues" evidence="1">
    <location>
        <begin position="182"/>
        <end position="191"/>
    </location>
</feature>
<dbReference type="AlphaFoldDB" id="A0A6G1KMT0"/>
<feature type="region of interest" description="Disordered" evidence="1">
    <location>
        <begin position="171"/>
        <end position="191"/>
    </location>
</feature>
<reference evidence="2" key="1">
    <citation type="journal article" date="2020" name="Stud. Mycol.">
        <title>101 Dothideomycetes genomes: a test case for predicting lifestyles and emergence of pathogens.</title>
        <authorList>
            <person name="Haridas S."/>
            <person name="Albert R."/>
            <person name="Binder M."/>
            <person name="Bloem J."/>
            <person name="Labutti K."/>
            <person name="Salamov A."/>
            <person name="Andreopoulos B."/>
            <person name="Baker S."/>
            <person name="Barry K."/>
            <person name="Bills G."/>
            <person name="Bluhm B."/>
            <person name="Cannon C."/>
            <person name="Castanera R."/>
            <person name="Culley D."/>
            <person name="Daum C."/>
            <person name="Ezra D."/>
            <person name="Gonzalez J."/>
            <person name="Henrissat B."/>
            <person name="Kuo A."/>
            <person name="Liang C."/>
            <person name="Lipzen A."/>
            <person name="Lutzoni F."/>
            <person name="Magnuson J."/>
            <person name="Mondo S."/>
            <person name="Nolan M."/>
            <person name="Ohm R."/>
            <person name="Pangilinan J."/>
            <person name="Park H.-J."/>
            <person name="Ramirez L."/>
            <person name="Alfaro M."/>
            <person name="Sun H."/>
            <person name="Tritt A."/>
            <person name="Yoshinaga Y."/>
            <person name="Zwiers L.-H."/>
            <person name="Turgeon B."/>
            <person name="Goodwin S."/>
            <person name="Spatafora J."/>
            <person name="Crous P."/>
            <person name="Grigoriev I."/>
        </authorList>
    </citation>
    <scope>NUCLEOTIDE SEQUENCE</scope>
    <source>
        <strain evidence="2">CBS 279.74</strain>
    </source>
</reference>
<dbReference type="OrthoDB" id="3747946at2759"/>
<proteinExistence type="predicted"/>
<evidence type="ECO:0000256" key="1">
    <source>
        <dbReference type="SAM" id="MobiDB-lite"/>
    </source>
</evidence>
<gene>
    <name evidence="2" type="ORF">K504DRAFT_462583</name>
</gene>
<accession>A0A6G1KMT0</accession>
<dbReference type="EMBL" id="MU005765">
    <property type="protein sequence ID" value="KAF2714149.1"/>
    <property type="molecule type" value="Genomic_DNA"/>
</dbReference>
<evidence type="ECO:0000313" key="2">
    <source>
        <dbReference type="EMBL" id="KAF2714149.1"/>
    </source>
</evidence>
<sequence>MCLCTEYSASTCGHSWISLSHPCGPFRNLLSCQVLETFQTLVAPAFTCPQCHAGFQNEETLRMIGNGWAGPTMVVSNDQFGGNGSLGGWGGNRQVFPHSGGGMGGFGGGFGMGLSPLSNVVVNGGHAASPMMPMIQGGGCGMGGGAMVPGMGGEAYHGEGGFFRASNRNKRRIRQSHHHFSESSPAGCNVM</sequence>
<dbReference type="Proteomes" id="UP000799428">
    <property type="component" value="Unassembled WGS sequence"/>
</dbReference>